<dbReference type="InterPro" id="IPR051678">
    <property type="entry name" value="AGP_Transferase"/>
</dbReference>
<dbReference type="Gene3D" id="3.30.200.20">
    <property type="entry name" value="Phosphorylase Kinase, domain 1"/>
    <property type="match status" value="1"/>
</dbReference>
<keyword evidence="3" id="KW-1185">Reference proteome</keyword>
<dbReference type="Pfam" id="PF01636">
    <property type="entry name" value="APH"/>
    <property type="match status" value="1"/>
</dbReference>
<dbReference type="InterPro" id="IPR002575">
    <property type="entry name" value="Aminoglycoside_PTrfase"/>
</dbReference>
<organism evidence="2 3">
    <name type="scientific">Kribbella orskensis</name>
    <dbReference type="NCBI Taxonomy" id="2512216"/>
    <lineage>
        <taxon>Bacteria</taxon>
        <taxon>Bacillati</taxon>
        <taxon>Actinomycetota</taxon>
        <taxon>Actinomycetes</taxon>
        <taxon>Propionibacteriales</taxon>
        <taxon>Kribbellaceae</taxon>
        <taxon>Kribbella</taxon>
    </lineage>
</organism>
<dbReference type="RefSeq" id="WP_132189135.1">
    <property type="nucleotide sequence ID" value="NZ_SLWM01000005.1"/>
</dbReference>
<dbReference type="Proteomes" id="UP000295818">
    <property type="component" value="Unassembled WGS sequence"/>
</dbReference>
<dbReference type="SUPFAM" id="SSF56112">
    <property type="entry name" value="Protein kinase-like (PK-like)"/>
    <property type="match status" value="1"/>
</dbReference>
<evidence type="ECO:0000313" key="3">
    <source>
        <dbReference type="Proteomes" id="UP000295818"/>
    </source>
</evidence>
<dbReference type="GO" id="GO:0016301">
    <property type="term" value="F:kinase activity"/>
    <property type="evidence" value="ECO:0007669"/>
    <property type="project" value="UniProtKB-KW"/>
</dbReference>
<accession>A0ABY2BLA4</accession>
<comment type="caution">
    <text evidence="2">The sequence shown here is derived from an EMBL/GenBank/DDBJ whole genome shotgun (WGS) entry which is preliminary data.</text>
</comment>
<gene>
    <name evidence="2" type="ORF">EV644_105215</name>
</gene>
<dbReference type="PANTHER" id="PTHR21310">
    <property type="entry name" value="AMINOGLYCOSIDE PHOSPHOTRANSFERASE-RELATED-RELATED"/>
    <property type="match status" value="1"/>
</dbReference>
<reference evidence="2 3" key="1">
    <citation type="journal article" date="2015" name="Stand. Genomic Sci.">
        <title>Genomic Encyclopedia of Bacterial and Archaeal Type Strains, Phase III: the genomes of soil and plant-associated and newly described type strains.</title>
        <authorList>
            <person name="Whitman W.B."/>
            <person name="Woyke T."/>
            <person name="Klenk H.P."/>
            <person name="Zhou Y."/>
            <person name="Lilburn T.G."/>
            <person name="Beck B.J."/>
            <person name="De Vos P."/>
            <person name="Vandamme P."/>
            <person name="Eisen J.A."/>
            <person name="Garrity G."/>
            <person name="Hugenholtz P."/>
            <person name="Kyrpides N.C."/>
        </authorList>
    </citation>
    <scope>NUCLEOTIDE SEQUENCE [LARGE SCALE GENOMIC DNA]</scope>
    <source>
        <strain evidence="2 3">VKM Ac-2538</strain>
    </source>
</reference>
<dbReference type="PANTHER" id="PTHR21310:SF15">
    <property type="entry name" value="AMINOGLYCOSIDE PHOSPHOTRANSFERASE DOMAIN-CONTAINING PROTEIN"/>
    <property type="match status" value="1"/>
</dbReference>
<evidence type="ECO:0000313" key="2">
    <source>
        <dbReference type="EMBL" id="TCO24182.1"/>
    </source>
</evidence>
<sequence>MTGLPAGDLPSGDLPAITSEPAAEVIAAIADRYGVRVEAVREVPGGVANHAFALGDDLFLRIPRGKEFERDLQKEIAVIPVARAAGVRTPAIVDFDATRTLVDAPYVVIEQLHGTDLSEAEPPDDQFWQDLGSQVALLHRIPRTPLDGVPTDDGGGDPRPTVEHLATLGYLDPGTADWLLGWFDRLATRFPHVPHDPQDLQEPQAQPRVLLHGDLAPQNLLTRRNRLEALIDWGDAAWGPPGMEFAKLRLEQVAATLPTYTGQAASKSDGQLEAAALWFHLSWGLSGIPKPPRPNERHWTAPSASRLLGVLRFFAAGPPEPWPGLS</sequence>
<proteinExistence type="predicted"/>
<dbReference type="InterPro" id="IPR011009">
    <property type="entry name" value="Kinase-like_dom_sf"/>
</dbReference>
<keyword evidence="2" id="KW-0418">Kinase</keyword>
<feature type="domain" description="Aminoglycoside phosphotransferase" evidence="1">
    <location>
        <begin position="40"/>
        <end position="248"/>
    </location>
</feature>
<dbReference type="EMBL" id="SLWM01000005">
    <property type="protein sequence ID" value="TCO24182.1"/>
    <property type="molecule type" value="Genomic_DNA"/>
</dbReference>
<protein>
    <submittedName>
        <fullName evidence="2">Aminoglycoside phosphotransferase (APT) family kinase protein</fullName>
    </submittedName>
</protein>
<name>A0ABY2BLA4_9ACTN</name>
<keyword evidence="2" id="KW-0808">Transferase</keyword>
<evidence type="ECO:0000259" key="1">
    <source>
        <dbReference type="Pfam" id="PF01636"/>
    </source>
</evidence>
<dbReference type="Gene3D" id="3.90.1200.10">
    <property type="match status" value="1"/>
</dbReference>